<proteinExistence type="predicted"/>
<organism evidence="1 2">
    <name type="scientific">Anopheles minimus</name>
    <dbReference type="NCBI Taxonomy" id="112268"/>
    <lineage>
        <taxon>Eukaryota</taxon>
        <taxon>Metazoa</taxon>
        <taxon>Ecdysozoa</taxon>
        <taxon>Arthropoda</taxon>
        <taxon>Hexapoda</taxon>
        <taxon>Insecta</taxon>
        <taxon>Pterygota</taxon>
        <taxon>Neoptera</taxon>
        <taxon>Endopterygota</taxon>
        <taxon>Diptera</taxon>
        <taxon>Nematocera</taxon>
        <taxon>Culicoidea</taxon>
        <taxon>Culicidae</taxon>
        <taxon>Anophelinae</taxon>
        <taxon>Anopheles</taxon>
    </lineage>
</organism>
<dbReference type="EnsemblMetazoa" id="AMIN011503-RA">
    <property type="protein sequence ID" value="AMIN011503-PA"/>
    <property type="gene ID" value="AMIN011503"/>
</dbReference>
<keyword evidence="2" id="KW-1185">Reference proteome</keyword>
<sequence>MAETNKTSYKQQFIEAYSALVQGISSARFDEFKEFFANETDYELAVQEFRNGFKEALLSKVNRLWDETDIDCNVEMLEMLKAKASGRTDKMWRPTGKPVSEQVLPLAVNKLKTSLKYYHYQLGFQKQRTEELIYAIETMRTKYRTMQARRNHLLQQIANERKTFDSICAQQKSLDHKVNGDLRY</sequence>
<dbReference type="VEuPathDB" id="VectorBase:AMIN011503"/>
<evidence type="ECO:0000313" key="1">
    <source>
        <dbReference type="EnsemblMetazoa" id="AMIN011503-PA"/>
    </source>
</evidence>
<name>A0A182WM72_9DIPT</name>
<reference evidence="2" key="1">
    <citation type="submission" date="2013-03" db="EMBL/GenBank/DDBJ databases">
        <title>The Genome Sequence of Anopheles minimus MINIMUS1.</title>
        <authorList>
            <consortium name="The Broad Institute Genomics Platform"/>
            <person name="Neafsey D.E."/>
            <person name="Walton C."/>
            <person name="Walker B."/>
            <person name="Young S.K."/>
            <person name="Zeng Q."/>
            <person name="Gargeya S."/>
            <person name="Fitzgerald M."/>
            <person name="Haas B."/>
            <person name="Abouelleil A."/>
            <person name="Allen A.W."/>
            <person name="Alvarado L."/>
            <person name="Arachchi H.M."/>
            <person name="Berlin A.M."/>
            <person name="Chapman S.B."/>
            <person name="Gainer-Dewar J."/>
            <person name="Goldberg J."/>
            <person name="Griggs A."/>
            <person name="Gujja S."/>
            <person name="Hansen M."/>
            <person name="Howarth C."/>
            <person name="Imamovic A."/>
            <person name="Ireland A."/>
            <person name="Larimer J."/>
            <person name="McCowan C."/>
            <person name="Murphy C."/>
            <person name="Pearson M."/>
            <person name="Poon T.W."/>
            <person name="Priest M."/>
            <person name="Roberts A."/>
            <person name="Saif S."/>
            <person name="Shea T."/>
            <person name="Sisk P."/>
            <person name="Sykes S."/>
            <person name="Wortman J."/>
            <person name="Nusbaum C."/>
            <person name="Birren B."/>
        </authorList>
    </citation>
    <scope>NUCLEOTIDE SEQUENCE [LARGE SCALE GENOMIC DNA]</scope>
    <source>
        <strain evidence="2">MINIMUS1</strain>
    </source>
</reference>
<evidence type="ECO:0000313" key="2">
    <source>
        <dbReference type="Proteomes" id="UP000075920"/>
    </source>
</evidence>
<accession>A0A182WM72</accession>
<reference evidence="1" key="2">
    <citation type="submission" date="2020-05" db="UniProtKB">
        <authorList>
            <consortium name="EnsemblMetazoa"/>
        </authorList>
    </citation>
    <scope>IDENTIFICATION</scope>
    <source>
        <strain evidence="1">MINIMUS1</strain>
    </source>
</reference>
<dbReference type="AlphaFoldDB" id="A0A182WM72"/>
<dbReference type="Proteomes" id="UP000075920">
    <property type="component" value="Unassembled WGS sequence"/>
</dbReference>
<protein>
    <submittedName>
        <fullName evidence="1">Uncharacterized protein</fullName>
    </submittedName>
</protein>